<comment type="caution">
    <text evidence="2">The sequence shown here is derived from an EMBL/GenBank/DDBJ whole genome shotgun (WGS) entry which is preliminary data.</text>
</comment>
<evidence type="ECO:0000313" key="3">
    <source>
        <dbReference type="Proteomes" id="UP001291623"/>
    </source>
</evidence>
<gene>
    <name evidence="2" type="ORF">RND71_032029</name>
</gene>
<dbReference type="AlphaFoldDB" id="A0AAE1RBU6"/>
<accession>A0AAE1RBU6</accession>
<feature type="compositionally biased region" description="Polar residues" evidence="1">
    <location>
        <begin position="32"/>
        <end position="55"/>
    </location>
</feature>
<dbReference type="Proteomes" id="UP001291623">
    <property type="component" value="Unassembled WGS sequence"/>
</dbReference>
<sequence length="209" mass="22726">MIIHGGFCGRGCGGDWHNRNDLQEDKPYSGWSKGSGNDSEGWKSNNKGSWSQGNNEKGAGVVVVMKNKKEDRSGGAEDSGKSTWGKQAAGGNESWKRPSIFYSHGTDQETLMGVIDQAANEDVVVGVEEFENKVVEEDILIKTILVTGQLKAKVIPILQLRGTSLVGIMHKNIVGENPSFEGNKKVNSWSQLVASARMMIFLDKIKDGT</sequence>
<proteinExistence type="predicted"/>
<feature type="region of interest" description="Disordered" evidence="1">
    <location>
        <begin position="23"/>
        <end position="57"/>
    </location>
</feature>
<keyword evidence="3" id="KW-1185">Reference proteome</keyword>
<feature type="region of interest" description="Disordered" evidence="1">
    <location>
        <begin position="69"/>
        <end position="97"/>
    </location>
</feature>
<dbReference type="EMBL" id="JAVYJV010000017">
    <property type="protein sequence ID" value="KAK4349274.1"/>
    <property type="molecule type" value="Genomic_DNA"/>
</dbReference>
<name>A0AAE1RBU6_9SOLA</name>
<evidence type="ECO:0000313" key="2">
    <source>
        <dbReference type="EMBL" id="KAK4349274.1"/>
    </source>
</evidence>
<protein>
    <submittedName>
        <fullName evidence="2">Uncharacterized protein</fullName>
    </submittedName>
</protein>
<evidence type="ECO:0000256" key="1">
    <source>
        <dbReference type="SAM" id="MobiDB-lite"/>
    </source>
</evidence>
<feature type="compositionally biased region" description="Basic and acidic residues" evidence="1">
    <location>
        <begin position="69"/>
        <end position="80"/>
    </location>
</feature>
<organism evidence="2 3">
    <name type="scientific">Anisodus tanguticus</name>
    <dbReference type="NCBI Taxonomy" id="243964"/>
    <lineage>
        <taxon>Eukaryota</taxon>
        <taxon>Viridiplantae</taxon>
        <taxon>Streptophyta</taxon>
        <taxon>Embryophyta</taxon>
        <taxon>Tracheophyta</taxon>
        <taxon>Spermatophyta</taxon>
        <taxon>Magnoliopsida</taxon>
        <taxon>eudicotyledons</taxon>
        <taxon>Gunneridae</taxon>
        <taxon>Pentapetalae</taxon>
        <taxon>asterids</taxon>
        <taxon>lamiids</taxon>
        <taxon>Solanales</taxon>
        <taxon>Solanaceae</taxon>
        <taxon>Solanoideae</taxon>
        <taxon>Hyoscyameae</taxon>
        <taxon>Anisodus</taxon>
    </lineage>
</organism>
<reference evidence="2" key="1">
    <citation type="submission" date="2023-12" db="EMBL/GenBank/DDBJ databases">
        <title>Genome assembly of Anisodus tanguticus.</title>
        <authorList>
            <person name="Wang Y.-J."/>
        </authorList>
    </citation>
    <scope>NUCLEOTIDE SEQUENCE</scope>
    <source>
        <strain evidence="2">KB-2021</strain>
        <tissue evidence="2">Leaf</tissue>
    </source>
</reference>